<evidence type="ECO:0000313" key="3">
    <source>
        <dbReference type="EMBL" id="GGA72964.1"/>
    </source>
</evidence>
<dbReference type="Gene3D" id="1.10.260.40">
    <property type="entry name" value="lambda repressor-like DNA-binding domains"/>
    <property type="match status" value="1"/>
</dbReference>
<dbReference type="CDD" id="cd00093">
    <property type="entry name" value="HTH_XRE"/>
    <property type="match status" value="1"/>
</dbReference>
<keyword evidence="4" id="KW-1185">Reference proteome</keyword>
<protein>
    <submittedName>
        <fullName evidence="3">HTH-type transcriptional regulator SinR</fullName>
    </submittedName>
</protein>
<sequence>MIGENIKKRRKSMGLSLSELAERAEISKSYLSNIERNQNDNPSIQVLVKIAHVLKVDLRSLIGIESANELIDKEWVDFIEDLRNLGIEKNNLIELRPIIEFMIWQKEKSGK</sequence>
<dbReference type="GO" id="GO:0003700">
    <property type="term" value="F:DNA-binding transcription factor activity"/>
    <property type="evidence" value="ECO:0007669"/>
    <property type="project" value="TreeGrafter"/>
</dbReference>
<evidence type="ECO:0000313" key="4">
    <source>
        <dbReference type="Proteomes" id="UP000613512"/>
    </source>
</evidence>
<organism evidence="3 4">
    <name type="scientific">Ornithinibacillus halotolerans</name>
    <dbReference type="NCBI Taxonomy" id="1274357"/>
    <lineage>
        <taxon>Bacteria</taxon>
        <taxon>Bacillati</taxon>
        <taxon>Bacillota</taxon>
        <taxon>Bacilli</taxon>
        <taxon>Bacillales</taxon>
        <taxon>Bacillaceae</taxon>
        <taxon>Ornithinibacillus</taxon>
    </lineage>
</organism>
<dbReference type="SMART" id="SM00530">
    <property type="entry name" value="HTH_XRE"/>
    <property type="match status" value="1"/>
</dbReference>
<dbReference type="EMBL" id="BMEY01000006">
    <property type="protein sequence ID" value="GGA72964.1"/>
    <property type="molecule type" value="Genomic_DNA"/>
</dbReference>
<reference evidence="3" key="1">
    <citation type="journal article" date="2014" name="Int. J. Syst. Evol. Microbiol.">
        <title>Complete genome sequence of Corynebacterium casei LMG S-19264T (=DSM 44701T), isolated from a smear-ripened cheese.</title>
        <authorList>
            <consortium name="US DOE Joint Genome Institute (JGI-PGF)"/>
            <person name="Walter F."/>
            <person name="Albersmeier A."/>
            <person name="Kalinowski J."/>
            <person name="Ruckert C."/>
        </authorList>
    </citation>
    <scope>NUCLEOTIDE SEQUENCE</scope>
    <source>
        <strain evidence="3">CGMCC 1.12408</strain>
    </source>
</reference>
<reference evidence="3" key="2">
    <citation type="submission" date="2020-09" db="EMBL/GenBank/DDBJ databases">
        <authorList>
            <person name="Sun Q."/>
            <person name="Zhou Y."/>
        </authorList>
    </citation>
    <scope>NUCLEOTIDE SEQUENCE</scope>
    <source>
        <strain evidence="3">CGMCC 1.12408</strain>
    </source>
</reference>
<dbReference type="PANTHER" id="PTHR46797:SF1">
    <property type="entry name" value="METHYLPHOSPHONATE SYNTHASE"/>
    <property type="match status" value="1"/>
</dbReference>
<dbReference type="InterPro" id="IPR050807">
    <property type="entry name" value="TransReg_Diox_bact_type"/>
</dbReference>
<dbReference type="AlphaFoldDB" id="A0A916W6S6"/>
<dbReference type="InterPro" id="IPR010982">
    <property type="entry name" value="Lambda_DNA-bd_dom_sf"/>
</dbReference>
<evidence type="ECO:0000256" key="1">
    <source>
        <dbReference type="ARBA" id="ARBA00023125"/>
    </source>
</evidence>
<dbReference type="GO" id="GO:0003677">
    <property type="term" value="F:DNA binding"/>
    <property type="evidence" value="ECO:0007669"/>
    <property type="project" value="UniProtKB-KW"/>
</dbReference>
<keyword evidence="1" id="KW-0238">DNA-binding</keyword>
<dbReference type="InterPro" id="IPR001387">
    <property type="entry name" value="Cro/C1-type_HTH"/>
</dbReference>
<dbReference type="RefSeq" id="WP_188384137.1">
    <property type="nucleotide sequence ID" value="NZ_BMEY01000006.1"/>
</dbReference>
<dbReference type="Proteomes" id="UP000613512">
    <property type="component" value="Unassembled WGS sequence"/>
</dbReference>
<feature type="domain" description="HTH cro/C1-type" evidence="2">
    <location>
        <begin position="6"/>
        <end position="61"/>
    </location>
</feature>
<accession>A0A916W6S6</accession>
<proteinExistence type="predicted"/>
<dbReference type="PROSITE" id="PS50943">
    <property type="entry name" value="HTH_CROC1"/>
    <property type="match status" value="1"/>
</dbReference>
<evidence type="ECO:0000259" key="2">
    <source>
        <dbReference type="PROSITE" id="PS50943"/>
    </source>
</evidence>
<dbReference type="PANTHER" id="PTHR46797">
    <property type="entry name" value="HTH-TYPE TRANSCRIPTIONAL REGULATOR"/>
    <property type="match status" value="1"/>
</dbReference>
<comment type="caution">
    <text evidence="3">The sequence shown here is derived from an EMBL/GenBank/DDBJ whole genome shotgun (WGS) entry which is preliminary data.</text>
</comment>
<name>A0A916W6S6_9BACI</name>
<dbReference type="GO" id="GO:0005829">
    <property type="term" value="C:cytosol"/>
    <property type="evidence" value="ECO:0007669"/>
    <property type="project" value="TreeGrafter"/>
</dbReference>
<dbReference type="Pfam" id="PF01381">
    <property type="entry name" value="HTH_3"/>
    <property type="match status" value="1"/>
</dbReference>
<gene>
    <name evidence="3" type="primary">sinR</name>
    <name evidence="3" type="ORF">GCM10008025_15930</name>
</gene>
<dbReference type="SUPFAM" id="SSF47413">
    <property type="entry name" value="lambda repressor-like DNA-binding domains"/>
    <property type="match status" value="1"/>
</dbReference>